<gene>
    <name evidence="1" type="ORF">UFOPK1438_00026</name>
    <name evidence="2" type="ORF">UFOPK2329_00310</name>
    <name evidence="3" type="ORF">UFOPK4035_00190</name>
</gene>
<reference evidence="2" key="1">
    <citation type="submission" date="2020-05" db="EMBL/GenBank/DDBJ databases">
        <authorList>
            <person name="Chiriac C."/>
            <person name="Salcher M."/>
            <person name="Ghai R."/>
            <person name="Kavagutti S V."/>
        </authorList>
    </citation>
    <scope>NUCLEOTIDE SEQUENCE</scope>
</reference>
<dbReference type="SUPFAM" id="SSF47789">
    <property type="entry name" value="C-terminal domain of RNA polymerase alpha subunit"/>
    <property type="match status" value="1"/>
</dbReference>
<dbReference type="EMBL" id="CAEZSM010000001">
    <property type="protein sequence ID" value="CAB4533153.1"/>
    <property type="molecule type" value="Genomic_DNA"/>
</dbReference>
<dbReference type="EMBL" id="CAFBOX010000015">
    <property type="protein sequence ID" value="CAB4990997.1"/>
    <property type="molecule type" value="Genomic_DNA"/>
</dbReference>
<dbReference type="EMBL" id="CAEZWZ010000028">
    <property type="protein sequence ID" value="CAB4667647.1"/>
    <property type="molecule type" value="Genomic_DNA"/>
</dbReference>
<proteinExistence type="predicted"/>
<accession>A0A6J6M0F7</accession>
<organism evidence="2">
    <name type="scientific">freshwater metagenome</name>
    <dbReference type="NCBI Taxonomy" id="449393"/>
    <lineage>
        <taxon>unclassified sequences</taxon>
        <taxon>metagenomes</taxon>
        <taxon>ecological metagenomes</taxon>
    </lineage>
</organism>
<sequence length="79" mass="8676">MSKGLVDLTAYDKVDGAWKEIGLAAPARRALVDAKLLQVSDLRKVSLDKLKALHGMGPNAIRILVSEMKKRDISFRTGK</sequence>
<evidence type="ECO:0000313" key="1">
    <source>
        <dbReference type="EMBL" id="CAB4533153.1"/>
    </source>
</evidence>
<name>A0A6J6M0F7_9ZZZZ</name>
<dbReference type="AlphaFoldDB" id="A0A6J6M0F7"/>
<evidence type="ECO:0000313" key="3">
    <source>
        <dbReference type="EMBL" id="CAB4990997.1"/>
    </source>
</evidence>
<protein>
    <submittedName>
        <fullName evidence="2">Unannotated protein</fullName>
    </submittedName>
</protein>
<evidence type="ECO:0000313" key="2">
    <source>
        <dbReference type="EMBL" id="CAB4667647.1"/>
    </source>
</evidence>